<dbReference type="Proteomes" id="UP001596297">
    <property type="component" value="Unassembled WGS sequence"/>
</dbReference>
<dbReference type="RefSeq" id="WP_380083259.1">
    <property type="nucleotide sequence ID" value="NZ_JBHSWD010000001.1"/>
</dbReference>
<proteinExistence type="predicted"/>
<comment type="caution">
    <text evidence="1">The sequence shown here is derived from an EMBL/GenBank/DDBJ whole genome shotgun (WGS) entry which is preliminary data.</text>
</comment>
<name>A0ABW1YHA8_9DEIO</name>
<accession>A0ABW1YHA8</accession>
<evidence type="ECO:0000313" key="1">
    <source>
        <dbReference type="EMBL" id="MFC6592249.1"/>
    </source>
</evidence>
<evidence type="ECO:0000313" key="2">
    <source>
        <dbReference type="Proteomes" id="UP001596297"/>
    </source>
</evidence>
<organism evidence="1 2">
    <name type="scientific">Deinococcus lacus</name>
    <dbReference type="NCBI Taxonomy" id="392561"/>
    <lineage>
        <taxon>Bacteria</taxon>
        <taxon>Thermotogati</taxon>
        <taxon>Deinococcota</taxon>
        <taxon>Deinococci</taxon>
        <taxon>Deinococcales</taxon>
        <taxon>Deinococcaceae</taxon>
        <taxon>Deinococcus</taxon>
    </lineage>
</organism>
<protein>
    <submittedName>
        <fullName evidence="1">Uncharacterized protein</fullName>
    </submittedName>
</protein>
<dbReference type="EMBL" id="JBHSWD010000001">
    <property type="protein sequence ID" value="MFC6592249.1"/>
    <property type="molecule type" value="Genomic_DNA"/>
</dbReference>
<sequence>MQSLAQQWESALTGRPSLPGLRSAQAEVRAWQGRADWALRWLDAGVWGPACWLGWAVCGVWPVSGPCTAHARGACGP</sequence>
<keyword evidence="2" id="KW-1185">Reference proteome</keyword>
<reference evidence="2" key="1">
    <citation type="journal article" date="2019" name="Int. J. Syst. Evol. Microbiol.">
        <title>The Global Catalogue of Microorganisms (GCM) 10K type strain sequencing project: providing services to taxonomists for standard genome sequencing and annotation.</title>
        <authorList>
            <consortium name="The Broad Institute Genomics Platform"/>
            <consortium name="The Broad Institute Genome Sequencing Center for Infectious Disease"/>
            <person name="Wu L."/>
            <person name="Ma J."/>
        </authorList>
    </citation>
    <scope>NUCLEOTIDE SEQUENCE [LARGE SCALE GENOMIC DNA]</scope>
    <source>
        <strain evidence="2">CGMCC 1.15772</strain>
    </source>
</reference>
<gene>
    <name evidence="1" type="ORF">ACFP81_09735</name>
</gene>